<keyword evidence="2" id="KW-1185">Reference proteome</keyword>
<evidence type="ECO:0000313" key="1">
    <source>
        <dbReference type="EMBL" id="GJS61534.1"/>
    </source>
</evidence>
<proteinExistence type="predicted"/>
<protein>
    <submittedName>
        <fullName evidence="1">Uncharacterized protein</fullName>
    </submittedName>
</protein>
<accession>A0ABQ4X8G1</accession>
<name>A0ABQ4X8G1_9ASTR</name>
<gene>
    <name evidence="1" type="ORF">Tco_0656318</name>
</gene>
<dbReference type="EMBL" id="BQNB010009297">
    <property type="protein sequence ID" value="GJS61534.1"/>
    <property type="molecule type" value="Genomic_DNA"/>
</dbReference>
<reference evidence="1" key="2">
    <citation type="submission" date="2022-01" db="EMBL/GenBank/DDBJ databases">
        <authorList>
            <person name="Yamashiro T."/>
            <person name="Shiraishi A."/>
            <person name="Satake H."/>
            <person name="Nakayama K."/>
        </authorList>
    </citation>
    <scope>NUCLEOTIDE SEQUENCE</scope>
</reference>
<sequence length="94" mass="10836">MILRVASKRQVTTHMRDSMSVVSIKAFSDYWVTLKRPEFVLLSLSQAASDPGMNTRMSWTQKNLECFVSGRVRDDLTTCFFRDQNDIVIPFKGQ</sequence>
<evidence type="ECO:0000313" key="2">
    <source>
        <dbReference type="Proteomes" id="UP001151760"/>
    </source>
</evidence>
<reference evidence="1" key="1">
    <citation type="journal article" date="2022" name="Int. J. Mol. Sci.">
        <title>Draft Genome of Tanacetum Coccineum: Genomic Comparison of Closely Related Tanacetum-Family Plants.</title>
        <authorList>
            <person name="Yamashiro T."/>
            <person name="Shiraishi A."/>
            <person name="Nakayama K."/>
            <person name="Satake H."/>
        </authorList>
    </citation>
    <scope>NUCLEOTIDE SEQUENCE</scope>
</reference>
<dbReference type="Proteomes" id="UP001151760">
    <property type="component" value="Unassembled WGS sequence"/>
</dbReference>
<comment type="caution">
    <text evidence="1">The sequence shown here is derived from an EMBL/GenBank/DDBJ whole genome shotgun (WGS) entry which is preliminary data.</text>
</comment>
<organism evidence="1 2">
    <name type="scientific">Tanacetum coccineum</name>
    <dbReference type="NCBI Taxonomy" id="301880"/>
    <lineage>
        <taxon>Eukaryota</taxon>
        <taxon>Viridiplantae</taxon>
        <taxon>Streptophyta</taxon>
        <taxon>Embryophyta</taxon>
        <taxon>Tracheophyta</taxon>
        <taxon>Spermatophyta</taxon>
        <taxon>Magnoliopsida</taxon>
        <taxon>eudicotyledons</taxon>
        <taxon>Gunneridae</taxon>
        <taxon>Pentapetalae</taxon>
        <taxon>asterids</taxon>
        <taxon>campanulids</taxon>
        <taxon>Asterales</taxon>
        <taxon>Asteraceae</taxon>
        <taxon>Asteroideae</taxon>
        <taxon>Anthemideae</taxon>
        <taxon>Anthemidinae</taxon>
        <taxon>Tanacetum</taxon>
    </lineage>
</organism>